<evidence type="ECO:0000256" key="1">
    <source>
        <dbReference type="SAM" id="MobiDB-lite"/>
    </source>
</evidence>
<keyword evidence="2" id="KW-1133">Transmembrane helix</keyword>
<feature type="transmembrane region" description="Helical" evidence="2">
    <location>
        <begin position="25"/>
        <end position="43"/>
    </location>
</feature>
<accession>A0A378KBZ4</accession>
<dbReference type="EMBL" id="JAPXIC010000040">
    <property type="protein sequence ID" value="MCZ4718756.1"/>
    <property type="molecule type" value="Genomic_DNA"/>
</dbReference>
<dbReference type="Proteomes" id="UP000254631">
    <property type="component" value="Unassembled WGS sequence"/>
</dbReference>
<proteinExistence type="predicted"/>
<protein>
    <submittedName>
        <fullName evidence="4">Uncharacterized protein</fullName>
    </submittedName>
</protein>
<organism evidence="4 5">
    <name type="scientific">Legionella pneumophila</name>
    <dbReference type="NCBI Taxonomy" id="446"/>
    <lineage>
        <taxon>Bacteria</taxon>
        <taxon>Pseudomonadati</taxon>
        <taxon>Pseudomonadota</taxon>
        <taxon>Gammaproteobacteria</taxon>
        <taxon>Legionellales</taxon>
        <taxon>Legionellaceae</taxon>
        <taxon>Legionella</taxon>
    </lineage>
</organism>
<feature type="region of interest" description="Disordered" evidence="1">
    <location>
        <begin position="56"/>
        <end position="83"/>
    </location>
</feature>
<reference evidence="3" key="2">
    <citation type="submission" date="2022-12" db="EMBL/GenBank/DDBJ databases">
        <title>Comparative genomics of Legionella pneumophila isolates from the West Bank and Germany support molecular epidemiology of Legionnaires disease.</title>
        <authorList>
            <person name="Zayed A.R."/>
            <person name="Bitar D.M."/>
            <person name="Steinert M."/>
            <person name="Lueck C."/>
            <person name="Brettar I."/>
            <person name="Hoefle M.G."/>
            <person name="Bunk B."/>
        </authorList>
    </citation>
    <scope>NUCLEOTIDE SEQUENCE</scope>
    <source>
        <strain evidence="3">H23</strain>
    </source>
</reference>
<evidence type="ECO:0000313" key="4">
    <source>
        <dbReference type="EMBL" id="STX79274.1"/>
    </source>
</evidence>
<dbReference type="Proteomes" id="UP001071279">
    <property type="component" value="Unassembled WGS sequence"/>
</dbReference>
<dbReference type="AlphaFoldDB" id="A0A378KBZ4"/>
<evidence type="ECO:0000313" key="3">
    <source>
        <dbReference type="EMBL" id="MCZ4718756.1"/>
    </source>
</evidence>
<feature type="compositionally biased region" description="Gly residues" evidence="1">
    <location>
        <begin position="69"/>
        <end position="83"/>
    </location>
</feature>
<evidence type="ECO:0000313" key="5">
    <source>
        <dbReference type="Proteomes" id="UP000254631"/>
    </source>
</evidence>
<evidence type="ECO:0000256" key="2">
    <source>
        <dbReference type="SAM" id="Phobius"/>
    </source>
</evidence>
<gene>
    <name evidence="4" type="ORF">NCTC12000_01263</name>
    <name evidence="3" type="ORF">O6C86_05950</name>
</gene>
<dbReference type="RefSeq" id="WP_050598456.1">
    <property type="nucleotide sequence ID" value="NZ_CAXYJC010000001.1"/>
</dbReference>
<keyword evidence="2" id="KW-0472">Membrane</keyword>
<keyword evidence="2" id="KW-0812">Transmembrane</keyword>
<reference evidence="4 5" key="1">
    <citation type="submission" date="2018-06" db="EMBL/GenBank/DDBJ databases">
        <authorList>
            <consortium name="Pathogen Informatics"/>
            <person name="Doyle S."/>
        </authorList>
    </citation>
    <scope>NUCLEOTIDE SEQUENCE [LARGE SCALE GENOMIC DNA]</scope>
    <source>
        <strain evidence="4 5">NCTC12000</strain>
    </source>
</reference>
<name>A0A378KBZ4_LEGPN</name>
<dbReference type="EMBL" id="UGOL01000001">
    <property type="protein sequence ID" value="STX79274.1"/>
    <property type="molecule type" value="Genomic_DNA"/>
</dbReference>
<sequence length="83" mass="8450">MPNPLLLAPVKNGGITLGYGRLKKVIALILSVGPIFILASYTISSKADNVLQADEQLATGEHQKHKGHGGYGGGRGGGGVGGR</sequence>